<name>A0A7J7IHD1_9RHOD</name>
<dbReference type="AlphaFoldDB" id="A0A7J7IHD1"/>
<gene>
    <name evidence="2" type="ORF">F1559_003529</name>
</gene>
<organism evidence="2 3">
    <name type="scientific">Cyanidiococcus yangmingshanensis</name>
    <dbReference type="NCBI Taxonomy" id="2690220"/>
    <lineage>
        <taxon>Eukaryota</taxon>
        <taxon>Rhodophyta</taxon>
        <taxon>Bangiophyceae</taxon>
        <taxon>Cyanidiales</taxon>
        <taxon>Cyanidiaceae</taxon>
        <taxon>Cyanidiococcus</taxon>
    </lineage>
</organism>
<dbReference type="SUPFAM" id="SSF57938">
    <property type="entry name" value="DnaJ/Hsp40 cysteine-rich domain"/>
    <property type="match status" value="1"/>
</dbReference>
<protein>
    <submittedName>
        <fullName evidence="2">Uncharacterized protein</fullName>
    </submittedName>
</protein>
<keyword evidence="3" id="KW-1185">Reference proteome</keyword>
<feature type="region of interest" description="Disordered" evidence="1">
    <location>
        <begin position="99"/>
        <end position="132"/>
    </location>
</feature>
<dbReference type="EMBL" id="VWRR01000010">
    <property type="protein sequence ID" value="KAF6002512.1"/>
    <property type="molecule type" value="Genomic_DNA"/>
</dbReference>
<feature type="compositionally biased region" description="Polar residues" evidence="1">
    <location>
        <begin position="99"/>
        <end position="111"/>
    </location>
</feature>
<proteinExistence type="predicted"/>
<dbReference type="PANTHER" id="PTHR15852:SF54">
    <property type="entry name" value="PROTEIN SSUH2 HOMOLOG"/>
    <property type="match status" value="1"/>
</dbReference>
<evidence type="ECO:0000313" key="2">
    <source>
        <dbReference type="EMBL" id="KAF6002512.1"/>
    </source>
</evidence>
<accession>A0A7J7IHD1</accession>
<comment type="caution">
    <text evidence="2">The sequence shown here is derived from an EMBL/GenBank/DDBJ whole genome shotgun (WGS) entry which is preliminary data.</text>
</comment>
<evidence type="ECO:0000313" key="3">
    <source>
        <dbReference type="Proteomes" id="UP000530660"/>
    </source>
</evidence>
<dbReference type="OrthoDB" id="5601at2759"/>
<dbReference type="Proteomes" id="UP000530660">
    <property type="component" value="Unassembled WGS sequence"/>
</dbReference>
<dbReference type="PANTHER" id="PTHR15852">
    <property type="entry name" value="PLASTID TRANSCRIPTIONALLY ACTIVE PROTEIN"/>
    <property type="match status" value="1"/>
</dbReference>
<dbReference type="InterPro" id="IPR036410">
    <property type="entry name" value="HSP_DnaJ_Cys-rich_dom_sf"/>
</dbReference>
<reference evidence="2 3" key="1">
    <citation type="journal article" date="2020" name="J. Phycol.">
        <title>Comparative genome analysis reveals Cyanidiococcus gen. nov., a new extremophilic red algal genus sister to Cyanidioschyzon (Cyanidioschyzonaceae, Rhodophyta).</title>
        <authorList>
            <person name="Liu S.-L."/>
            <person name="Chiang Y.-R."/>
            <person name="Yoon H.S."/>
            <person name="Fu H.-Y."/>
        </authorList>
    </citation>
    <scope>NUCLEOTIDE SEQUENCE [LARGE SCALE GENOMIC DNA]</scope>
    <source>
        <strain evidence="2 3">THAL066</strain>
    </source>
</reference>
<sequence length="257" mass="28516">MHVTVPRPGRVESTPLSDFGLMELDRPLKLPRGARLESALVDVWKLGFLFPGSLPVACQSVSRRDPSDRKFASALRKRGPCTARCRNRSINLLCSQTGFSSSGQETDSNAGAANDRSGEASRYGGPVPSSPTRPFDASVVHPSWYINMRPDNPCVVCLGEGHIRCMHCDGAGYVVVGPEPDEFPERDRELCAVCYGEGKHCCRRCDGSGKRPMWIFDPETRERRPITLERDLPWKKALMEIAEAEMRRGGSENITHE</sequence>
<evidence type="ECO:0000256" key="1">
    <source>
        <dbReference type="SAM" id="MobiDB-lite"/>
    </source>
</evidence>